<dbReference type="EMBL" id="WKFB01000356">
    <property type="protein sequence ID" value="KAF6725636.1"/>
    <property type="molecule type" value="Genomic_DNA"/>
</dbReference>
<organism evidence="2 3">
    <name type="scientific">Oryzias melastigma</name>
    <name type="common">Marine medaka</name>
    <dbReference type="NCBI Taxonomy" id="30732"/>
    <lineage>
        <taxon>Eukaryota</taxon>
        <taxon>Metazoa</taxon>
        <taxon>Chordata</taxon>
        <taxon>Craniata</taxon>
        <taxon>Vertebrata</taxon>
        <taxon>Euteleostomi</taxon>
        <taxon>Actinopterygii</taxon>
        <taxon>Neopterygii</taxon>
        <taxon>Teleostei</taxon>
        <taxon>Neoteleostei</taxon>
        <taxon>Acanthomorphata</taxon>
        <taxon>Ovalentaria</taxon>
        <taxon>Atherinomorphae</taxon>
        <taxon>Beloniformes</taxon>
        <taxon>Adrianichthyidae</taxon>
        <taxon>Oryziinae</taxon>
        <taxon>Oryzias</taxon>
    </lineage>
</organism>
<comment type="caution">
    <text evidence="2">The sequence shown here is derived from an EMBL/GenBank/DDBJ whole genome shotgun (WGS) entry which is preliminary data.</text>
</comment>
<gene>
    <name evidence="2" type="ORF">FQA47_022819</name>
</gene>
<name>A0A834CFB5_ORYME</name>
<evidence type="ECO:0000256" key="1">
    <source>
        <dbReference type="SAM" id="MobiDB-lite"/>
    </source>
</evidence>
<proteinExistence type="predicted"/>
<accession>A0A834CFB5</accession>
<dbReference type="AlphaFoldDB" id="A0A834CFB5"/>
<feature type="region of interest" description="Disordered" evidence="1">
    <location>
        <begin position="79"/>
        <end position="144"/>
    </location>
</feature>
<sequence>MEVQIYGCSSLKCCLRSWRFLPAEQLLEPPALLLGPSDPLSPDLPHFGSRQRGHLTAYVLCNISERFAVRESCVIRVGSGDAGGESLLRAQTQSEAAAQMFGADSPAEGRPTPTERGAPSPQKERGGSVGAVTDPGLHTLRIRS</sequence>
<protein>
    <submittedName>
        <fullName evidence="2">Uncharacterized protein</fullName>
    </submittedName>
</protein>
<dbReference type="Proteomes" id="UP000646548">
    <property type="component" value="Unassembled WGS sequence"/>
</dbReference>
<evidence type="ECO:0000313" key="2">
    <source>
        <dbReference type="EMBL" id="KAF6725636.1"/>
    </source>
</evidence>
<reference evidence="2" key="1">
    <citation type="journal article" name="BMC Genomics">
        <title>Long-read sequencing and de novo genome assembly of marine medaka (Oryzias melastigma).</title>
        <authorList>
            <person name="Liang P."/>
            <person name="Saqib H.S.A."/>
            <person name="Ni X."/>
            <person name="Shen Y."/>
        </authorList>
    </citation>
    <scope>NUCLEOTIDE SEQUENCE</scope>
    <source>
        <strain evidence="2">Bigg-433</strain>
    </source>
</reference>
<evidence type="ECO:0000313" key="3">
    <source>
        <dbReference type="Proteomes" id="UP000646548"/>
    </source>
</evidence>